<protein>
    <submittedName>
        <fullName evidence="1">Uncharacterized protein</fullName>
    </submittedName>
</protein>
<dbReference type="EMBL" id="KP282675">
    <property type="protein sequence ID" value="ALG96884.1"/>
    <property type="molecule type" value="Genomic_DNA"/>
</dbReference>
<dbReference type="Proteomes" id="UP000202190">
    <property type="component" value="Segment"/>
</dbReference>
<name>A0A0N7FYY1_9VIRU</name>
<dbReference type="RefSeq" id="YP_009230225.1">
    <property type="nucleotide sequence ID" value="NC_029314.1"/>
</dbReference>
<sequence>MFEEYLKQKGFEPHHISILKDFLIEIREALSTNVSNYDLDEIINSIVEYFATTYRLQKEDLYQLVNEAIEDGVV</sequence>
<keyword evidence="2" id="KW-1185">Reference proteome</keyword>
<accession>A0A0N7FYY1</accession>
<evidence type="ECO:0000313" key="2">
    <source>
        <dbReference type="Proteomes" id="UP000202190"/>
    </source>
</evidence>
<evidence type="ECO:0000313" key="1">
    <source>
        <dbReference type="EMBL" id="ALG96884.1"/>
    </source>
</evidence>
<organism evidence="1 2">
    <name type="scientific">Acidianus rod-shaped virus 2</name>
    <dbReference type="NCBI Taxonomy" id="1732175"/>
    <lineage>
        <taxon>Viruses</taxon>
        <taxon>Adnaviria</taxon>
        <taxon>Zilligvirae</taxon>
        <taxon>Taleaviricota</taxon>
        <taxon>Tokiviricetes</taxon>
        <taxon>Ligamenvirales</taxon>
        <taxon>Rudiviridae</taxon>
        <taxon>Hoswirudivirus</taxon>
        <taxon>Hoswirudivirus pozzuoliense</taxon>
        <taxon>Hoswirudivirus ARV2</taxon>
    </lineage>
</organism>
<dbReference type="KEGG" id="vg:26887635"/>
<reference evidence="1 2" key="1">
    <citation type="journal article" date="2015" name="Environ. Microbiol.">
        <title>Novel viral genomes identified from six metagenomes reveal wide distribution of archaeal viruses and high viral diversity in terrestrial hot springs.</title>
        <authorList>
            <person name="Gudbergsdottir S.R."/>
            <person name="Menzel P."/>
            <person name="Krogh A."/>
            <person name="Young M."/>
            <person name="Peng X."/>
        </authorList>
    </citation>
    <scope>NUCLEOTIDE SEQUENCE [LARGE SCALE GENOMIC DNA]</scope>
    <source>
        <strain evidence="1 2">ARV2</strain>
    </source>
</reference>
<proteinExistence type="predicted"/>
<dbReference type="GeneID" id="26887635"/>